<keyword evidence="4 9" id="KW-0436">Ligase</keyword>
<dbReference type="PANTHER" id="PTHR43450">
    <property type="entry name" value="ASPARTYL-TRNA SYNTHETASE"/>
    <property type="match status" value="1"/>
</dbReference>
<comment type="cofactor">
    <cofactor evidence="9">
        <name>Mg(2+)</name>
        <dbReference type="ChEBI" id="CHEBI:18420"/>
    </cofactor>
    <text evidence="9">Binds 3 Mg(2+) cations per subunit. The strongest magnesium site (Mg1) is bound to the beta- and gamma-phosphates of ATP and four water molecules complete its coordination sphere.</text>
</comment>
<dbReference type="GO" id="GO:0000287">
    <property type="term" value="F:magnesium ion binding"/>
    <property type="evidence" value="ECO:0007669"/>
    <property type="project" value="UniProtKB-UniRule"/>
</dbReference>
<dbReference type="SUPFAM" id="SSF50249">
    <property type="entry name" value="Nucleic acid-binding proteins"/>
    <property type="match status" value="1"/>
</dbReference>
<feature type="binding site" evidence="9">
    <location>
        <position position="355"/>
    </location>
    <ligand>
        <name>Mg(2+)</name>
        <dbReference type="ChEBI" id="CHEBI:18420"/>
        <label>2</label>
    </ligand>
</feature>
<dbReference type="GO" id="GO:0003723">
    <property type="term" value="F:RNA binding"/>
    <property type="evidence" value="ECO:0007669"/>
    <property type="project" value="TreeGrafter"/>
</dbReference>
<keyword evidence="6 9" id="KW-0067">ATP-binding</keyword>
<keyword evidence="7 9" id="KW-0648">Protein biosynthesis</keyword>
<dbReference type="InterPro" id="IPR004523">
    <property type="entry name" value="Asp-tRNA_synthase_2"/>
</dbReference>
<dbReference type="Gene3D" id="3.30.930.10">
    <property type="entry name" value="Bira Bifunctional Protein, Domain 2"/>
    <property type="match status" value="1"/>
</dbReference>
<dbReference type="InterPro" id="IPR006195">
    <property type="entry name" value="aa-tRNA-synth_II"/>
</dbReference>
<feature type="binding site" evidence="9">
    <location>
        <position position="213"/>
    </location>
    <ligand>
        <name>L-aspartate</name>
        <dbReference type="ChEBI" id="CHEBI:29991"/>
    </ligand>
</feature>
<gene>
    <name evidence="9" type="primary">aspS</name>
    <name evidence="11" type="ordered locus">Pisl_0679</name>
</gene>
<dbReference type="HAMAP" id="MF_02075">
    <property type="entry name" value="Asp_tRNA_synth_type2"/>
    <property type="match status" value="1"/>
</dbReference>
<evidence type="ECO:0000256" key="5">
    <source>
        <dbReference type="ARBA" id="ARBA00022741"/>
    </source>
</evidence>
<dbReference type="KEGG" id="pis:Pisl_0679"/>
<keyword evidence="5 9" id="KW-0547">Nucleotide-binding</keyword>
<feature type="binding site" evidence="9">
    <location>
        <begin position="400"/>
        <end position="403"/>
    </location>
    <ligand>
        <name>ATP</name>
        <dbReference type="ChEBI" id="CHEBI:30616"/>
    </ligand>
</feature>
<dbReference type="Pfam" id="PF00152">
    <property type="entry name" value="tRNA-synt_2"/>
    <property type="match status" value="1"/>
</dbReference>
<dbReference type="InterPro" id="IPR004364">
    <property type="entry name" value="Aa-tRNA-synt_II"/>
</dbReference>
<feature type="region of interest" description="Aspartate" evidence="9">
    <location>
        <begin position="192"/>
        <end position="195"/>
    </location>
</feature>
<dbReference type="SUPFAM" id="SSF55681">
    <property type="entry name" value="Class II aaRS and biotin synthetases"/>
    <property type="match status" value="1"/>
</dbReference>
<dbReference type="STRING" id="384616.Pisl_0679"/>
<dbReference type="CDD" id="cd00776">
    <property type="entry name" value="AsxRS_core"/>
    <property type="match status" value="1"/>
</dbReference>
<feature type="binding site" evidence="9">
    <location>
        <begin position="213"/>
        <end position="215"/>
    </location>
    <ligand>
        <name>ATP</name>
        <dbReference type="ChEBI" id="CHEBI:30616"/>
    </ligand>
</feature>
<dbReference type="eggNOG" id="arCOG00406">
    <property type="taxonomic scope" value="Archaea"/>
</dbReference>
<feature type="binding site" evidence="9">
    <location>
        <position position="352"/>
    </location>
    <ligand>
        <name>Mg(2+)</name>
        <dbReference type="ChEBI" id="CHEBI:18420"/>
        <label>3</label>
    </ligand>
</feature>
<dbReference type="InterPro" id="IPR045864">
    <property type="entry name" value="aa-tRNA-synth_II/BPL/LPL"/>
</dbReference>
<accession>A1RSC5</accession>
<keyword evidence="9" id="KW-0460">Magnesium</keyword>
<evidence type="ECO:0000256" key="7">
    <source>
        <dbReference type="ARBA" id="ARBA00022917"/>
    </source>
</evidence>
<feature type="binding site" evidence="9">
    <location>
        <position position="170"/>
    </location>
    <ligand>
        <name>L-aspartate</name>
        <dbReference type="ChEBI" id="CHEBI:29991"/>
    </ligand>
</feature>
<dbReference type="GO" id="GO:0005829">
    <property type="term" value="C:cytosol"/>
    <property type="evidence" value="ECO:0007669"/>
    <property type="project" value="TreeGrafter"/>
</dbReference>
<comment type="similarity">
    <text evidence="2 9">Belongs to the class-II aminoacyl-tRNA synthetase family. Type 2 subfamily.</text>
</comment>
<feature type="site" description="Important for tRNA discrimination" evidence="9">
    <location>
        <position position="87"/>
    </location>
</feature>
<dbReference type="HOGENOM" id="CLU_004553_2_1_2"/>
<feature type="binding site" evidence="9">
    <location>
        <position position="355"/>
    </location>
    <ligand>
        <name>L-aspartate</name>
        <dbReference type="ChEBI" id="CHEBI:29991"/>
    </ligand>
</feature>
<evidence type="ECO:0000256" key="8">
    <source>
        <dbReference type="ARBA" id="ARBA00023146"/>
    </source>
</evidence>
<comment type="subunit">
    <text evidence="9">Homodimer.</text>
</comment>
<sequence>MYPKKTHWTSDITTDLHGREVTLAGWVWELRDLGKVKFIVLRDREGFVQLTLKVGKTPEHVFRVFSELNREDVIVVKGVVETSKIAKRGVEVFPTDITILNKAKPLPLDIWSETPDLATRLKWRSIDLKRPRNLAVFSLASKILREIRETLYGERFVEVFTPKIIVTSTEGGAELFPVLYFERVAYLSQSPQLYKEQLTASLERVFEIGPAFRAEKHNTDYHLNEFISVDAEAAFMNYHDVMDILEKIMKRVVLVLSENVARLREVGLMPVVTELDKIPRVEYDEAIEKLGQLGYSVKWGDDFTVEMQKALMRFYGSVYFIIDFPASLRPFYTKRKENDRSESYDLIINGIEVASGATRIHKRDELEEEMRKRGLDPKLFESHLAVFDYGMPPHAGFGLGFNRLLTALLGLDNVRHATLYPRDRYRVEP</sequence>
<evidence type="ECO:0000256" key="6">
    <source>
        <dbReference type="ARBA" id="ARBA00022840"/>
    </source>
</evidence>
<dbReference type="GO" id="GO:0006422">
    <property type="term" value="P:aspartyl-tRNA aminoacylation"/>
    <property type="evidence" value="ECO:0007669"/>
    <property type="project" value="UniProtKB-UniRule"/>
</dbReference>
<dbReference type="InterPro" id="IPR002312">
    <property type="entry name" value="Asp/Asn-tRNA-synth_IIb"/>
</dbReference>
<dbReference type="PROSITE" id="PS50862">
    <property type="entry name" value="AA_TRNA_LIGASE_II"/>
    <property type="match status" value="1"/>
</dbReference>
<dbReference type="RefSeq" id="WP_011762433.1">
    <property type="nucleotide sequence ID" value="NC_008701.1"/>
</dbReference>
<feature type="binding site" evidence="9">
    <location>
        <position position="352"/>
    </location>
    <ligand>
        <name>Mg(2+)</name>
        <dbReference type="ChEBI" id="CHEBI:18420"/>
        <label>2</label>
    </ligand>
</feature>
<dbReference type="AlphaFoldDB" id="A1RSC5"/>
<feature type="domain" description="Aminoacyl-transfer RNA synthetases class-II family profile" evidence="10">
    <location>
        <begin position="137"/>
        <end position="429"/>
    </location>
</feature>
<keyword evidence="9" id="KW-0479">Metal-binding</keyword>
<comment type="catalytic activity">
    <reaction evidence="9">
        <text>tRNA(Asp) + L-aspartate + ATP = L-aspartyl-tRNA(Asp) + AMP + diphosphate</text>
        <dbReference type="Rhea" id="RHEA:19649"/>
        <dbReference type="Rhea" id="RHEA-COMP:9660"/>
        <dbReference type="Rhea" id="RHEA-COMP:9678"/>
        <dbReference type="ChEBI" id="CHEBI:29991"/>
        <dbReference type="ChEBI" id="CHEBI:30616"/>
        <dbReference type="ChEBI" id="CHEBI:33019"/>
        <dbReference type="ChEBI" id="CHEBI:78442"/>
        <dbReference type="ChEBI" id="CHEBI:78516"/>
        <dbReference type="ChEBI" id="CHEBI:456215"/>
        <dbReference type="EC" id="6.1.1.12"/>
    </reaction>
</comment>
<dbReference type="NCBIfam" id="NF003483">
    <property type="entry name" value="PRK05159.1"/>
    <property type="match status" value="1"/>
</dbReference>
<dbReference type="GO" id="GO:0017101">
    <property type="term" value="C:aminoacyl-tRNA synthetase multienzyme complex"/>
    <property type="evidence" value="ECO:0007669"/>
    <property type="project" value="TreeGrafter"/>
</dbReference>
<keyword evidence="8 9" id="KW-0030">Aminoacyl-tRNA synthetase</keyword>
<evidence type="ECO:0000259" key="10">
    <source>
        <dbReference type="PROSITE" id="PS50862"/>
    </source>
</evidence>
<comment type="function">
    <text evidence="9">Catalyzes the attachment of L-aspartate to tRNA(Asp) in a two-step reaction: L-aspartate is first activated by ATP to form Asp-AMP and then transferred to the acceptor end of tRNA(Asp).</text>
</comment>
<protein>
    <recommendedName>
        <fullName evidence="9">Aspartate--tRNA(Asp) ligase</fullName>
        <ecNumber evidence="9">6.1.1.12</ecNumber>
    </recommendedName>
    <alternativeName>
        <fullName evidence="9">Aspartyl-tRNA synthetase</fullName>
        <shortName evidence="9">AspRS</shortName>
    </alternativeName>
    <alternativeName>
        <fullName evidence="9">Discriminating aspartyl-tRNA synthetase</fullName>
        <shortName evidence="9">D-AspRS</shortName>
    </alternativeName>
</protein>
<keyword evidence="3 9" id="KW-0963">Cytoplasm</keyword>
<dbReference type="InterPro" id="IPR012340">
    <property type="entry name" value="NA-bd_OB-fold"/>
</dbReference>
<dbReference type="NCBIfam" id="TIGR00458">
    <property type="entry name" value="aspS_nondisc"/>
    <property type="match status" value="1"/>
</dbReference>
<comment type="caution">
    <text evidence="9">Lacks conserved residue(s) required for the propagation of feature annotation.</text>
</comment>
<evidence type="ECO:0000256" key="2">
    <source>
        <dbReference type="ARBA" id="ARBA00005312"/>
    </source>
</evidence>
<dbReference type="FunFam" id="3.30.930.10:FF:000038">
    <property type="entry name" value="Aspartate--tRNA ligase"/>
    <property type="match status" value="1"/>
</dbReference>
<keyword evidence="12" id="KW-1185">Reference proteome</keyword>
<dbReference type="Gene3D" id="2.40.50.140">
    <property type="entry name" value="Nucleic acid-binding proteins"/>
    <property type="match status" value="1"/>
</dbReference>
<evidence type="ECO:0000256" key="9">
    <source>
        <dbReference type="HAMAP-Rule" id="MF_02075"/>
    </source>
</evidence>
<name>A1RSC5_PYRIL</name>
<dbReference type="GO" id="GO:0004815">
    <property type="term" value="F:aspartate-tRNA ligase activity"/>
    <property type="evidence" value="ECO:0007669"/>
    <property type="project" value="UniProtKB-UniRule"/>
</dbReference>
<dbReference type="PANTHER" id="PTHR43450:SF1">
    <property type="entry name" value="ASPARTATE--TRNA LIGASE, CYTOPLASMIC"/>
    <property type="match status" value="1"/>
</dbReference>
<dbReference type="GO" id="GO:0005524">
    <property type="term" value="F:ATP binding"/>
    <property type="evidence" value="ECO:0007669"/>
    <property type="project" value="UniProtKB-UniRule"/>
</dbReference>
<reference evidence="11" key="1">
    <citation type="submission" date="2006-12" db="EMBL/GenBank/DDBJ databases">
        <title>Complete sequence of Pyrobaculum islandicum DSM 4184.</title>
        <authorList>
            <person name="Copeland A."/>
            <person name="Lucas S."/>
            <person name="Lapidus A."/>
            <person name="Barry K."/>
            <person name="Detter J.C."/>
            <person name="Glavina del Rio T."/>
            <person name="Dalin E."/>
            <person name="Tice H."/>
            <person name="Pitluck S."/>
            <person name="Meincke L."/>
            <person name="Brettin T."/>
            <person name="Bruce D."/>
            <person name="Han C."/>
            <person name="Tapia R."/>
            <person name="Gilna P."/>
            <person name="Schmutz J."/>
            <person name="Larimer F."/>
            <person name="Land M."/>
            <person name="Hauser L."/>
            <person name="Kyrpides N."/>
            <person name="Mikhailova N."/>
            <person name="Cozen A.E."/>
            <person name="Fitz-Gibbon S.T."/>
            <person name="House C.H."/>
            <person name="Saltikov C."/>
            <person name="Lowe T."/>
            <person name="Richardson P."/>
        </authorList>
    </citation>
    <scope>NUCLEOTIDE SEQUENCE [LARGE SCALE GENOMIC DNA]</scope>
    <source>
        <strain evidence="11">DSM 4184</strain>
    </source>
</reference>
<feature type="binding site" evidence="9">
    <location>
        <position position="352"/>
    </location>
    <ligand>
        <name>ATP</name>
        <dbReference type="ChEBI" id="CHEBI:30616"/>
    </ligand>
</feature>
<organism evidence="11 12">
    <name type="scientific">Pyrobaculum islandicum (strain DSM 4184 / JCM 9189 / GEO3)</name>
    <dbReference type="NCBI Taxonomy" id="384616"/>
    <lineage>
        <taxon>Archaea</taxon>
        <taxon>Thermoproteota</taxon>
        <taxon>Thermoprotei</taxon>
        <taxon>Thermoproteales</taxon>
        <taxon>Thermoproteaceae</taxon>
        <taxon>Pyrobaculum</taxon>
    </lineage>
</organism>
<dbReference type="Pfam" id="PF01336">
    <property type="entry name" value="tRNA_anti-codon"/>
    <property type="match status" value="1"/>
</dbReference>
<dbReference type="PRINTS" id="PR01042">
    <property type="entry name" value="TRNASYNTHASP"/>
</dbReference>
<proteinExistence type="inferred from homology"/>
<evidence type="ECO:0000256" key="1">
    <source>
        <dbReference type="ARBA" id="ARBA00004496"/>
    </source>
</evidence>
<evidence type="ECO:0000313" key="12">
    <source>
        <dbReference type="Proteomes" id="UP000002595"/>
    </source>
</evidence>
<dbReference type="EMBL" id="CP000504">
    <property type="protein sequence ID" value="ABL87857.1"/>
    <property type="molecule type" value="Genomic_DNA"/>
</dbReference>
<evidence type="ECO:0000256" key="4">
    <source>
        <dbReference type="ARBA" id="ARBA00022598"/>
    </source>
</evidence>
<dbReference type="EC" id="6.1.1.12" evidence="9"/>
<evidence type="ECO:0000256" key="3">
    <source>
        <dbReference type="ARBA" id="ARBA00022490"/>
    </source>
</evidence>
<dbReference type="Proteomes" id="UP000002595">
    <property type="component" value="Chromosome"/>
</dbReference>
<dbReference type="GeneID" id="4617156"/>
<evidence type="ECO:0000313" key="11">
    <source>
        <dbReference type="EMBL" id="ABL87857.1"/>
    </source>
</evidence>
<dbReference type="OrthoDB" id="5908at2157"/>
<comment type="subcellular location">
    <subcellularLocation>
        <location evidence="1 9">Cytoplasm</location>
    </subcellularLocation>
</comment>
<feature type="binding site" evidence="9">
    <location>
        <position position="359"/>
    </location>
    <ligand>
        <name>L-aspartate</name>
        <dbReference type="ChEBI" id="CHEBI:29991"/>
    </ligand>
</feature>
<dbReference type="InterPro" id="IPR004365">
    <property type="entry name" value="NA-bd_OB_tRNA"/>
</dbReference>